<dbReference type="Proteomes" id="UP001456524">
    <property type="component" value="Unassembled WGS sequence"/>
</dbReference>
<gene>
    <name evidence="3" type="ORF">IWX90DRAFT_422674</name>
</gene>
<evidence type="ECO:0000313" key="3">
    <source>
        <dbReference type="EMBL" id="KAK8178066.1"/>
    </source>
</evidence>
<name>A0ABR1Y8Y8_9PEZI</name>
<keyword evidence="2" id="KW-0812">Transmembrane</keyword>
<evidence type="ECO:0000256" key="2">
    <source>
        <dbReference type="SAM" id="Phobius"/>
    </source>
</evidence>
<keyword evidence="2" id="KW-1133">Transmembrane helix</keyword>
<sequence length="187" mass="21716">MWRWNPYPRKSQTGEAFAQRRQGDGEGGGQGNSQPAKVSCTMRASATRLERIELDRTTDRQARFRLTITALLARIRAHGPKQGRRDRSTRRRRPAGARRRRDPPQGVLCSVTCSPLNHQPRRLKREDWPRLPSGCEWRSPPMRLKAHQPYRQTQPPHPNFLRAHLRCVRLAPILVIWVAWLMVPVTQ</sequence>
<feature type="transmembrane region" description="Helical" evidence="2">
    <location>
        <begin position="167"/>
        <end position="185"/>
    </location>
</feature>
<evidence type="ECO:0000313" key="4">
    <source>
        <dbReference type="Proteomes" id="UP001456524"/>
    </source>
</evidence>
<accession>A0ABR1Y8Y8</accession>
<comment type="caution">
    <text evidence="3">The sequence shown here is derived from an EMBL/GenBank/DDBJ whole genome shotgun (WGS) entry which is preliminary data.</text>
</comment>
<feature type="region of interest" description="Disordered" evidence="1">
    <location>
        <begin position="75"/>
        <end position="106"/>
    </location>
</feature>
<dbReference type="EMBL" id="JBBWUH010000001">
    <property type="protein sequence ID" value="KAK8178066.1"/>
    <property type="molecule type" value="Genomic_DNA"/>
</dbReference>
<feature type="compositionally biased region" description="Basic residues" evidence="1">
    <location>
        <begin position="75"/>
        <end position="101"/>
    </location>
</feature>
<keyword evidence="4" id="KW-1185">Reference proteome</keyword>
<protein>
    <submittedName>
        <fullName evidence="3">Uncharacterized protein</fullName>
    </submittedName>
</protein>
<feature type="region of interest" description="Disordered" evidence="1">
    <location>
        <begin position="1"/>
        <end position="38"/>
    </location>
</feature>
<evidence type="ECO:0000256" key="1">
    <source>
        <dbReference type="SAM" id="MobiDB-lite"/>
    </source>
</evidence>
<proteinExistence type="predicted"/>
<reference evidence="3 4" key="1">
    <citation type="journal article" date="2022" name="G3 (Bethesda)">
        <title>Enemy or ally: a genomic approach to elucidate the lifestyle of Phyllosticta citrichinaensis.</title>
        <authorList>
            <person name="Buijs V.A."/>
            <person name="Groenewald J.Z."/>
            <person name="Haridas S."/>
            <person name="LaButti K.M."/>
            <person name="Lipzen A."/>
            <person name="Martin F.M."/>
            <person name="Barry K."/>
            <person name="Grigoriev I.V."/>
            <person name="Crous P.W."/>
            <person name="Seidl M.F."/>
        </authorList>
    </citation>
    <scope>NUCLEOTIDE SEQUENCE [LARGE SCALE GENOMIC DNA]</scope>
    <source>
        <strain evidence="3 4">CBS 129764</strain>
    </source>
</reference>
<keyword evidence="2" id="KW-0472">Membrane</keyword>
<organism evidence="3 4">
    <name type="scientific">Phyllosticta citrichinensis</name>
    <dbReference type="NCBI Taxonomy" id="1130410"/>
    <lineage>
        <taxon>Eukaryota</taxon>
        <taxon>Fungi</taxon>
        <taxon>Dikarya</taxon>
        <taxon>Ascomycota</taxon>
        <taxon>Pezizomycotina</taxon>
        <taxon>Dothideomycetes</taxon>
        <taxon>Dothideomycetes incertae sedis</taxon>
        <taxon>Botryosphaeriales</taxon>
        <taxon>Phyllostictaceae</taxon>
        <taxon>Phyllosticta</taxon>
    </lineage>
</organism>